<organism evidence="3 4">
    <name type="scientific">Altererythrobacter epoxidivorans</name>
    <dbReference type="NCBI Taxonomy" id="361183"/>
    <lineage>
        <taxon>Bacteria</taxon>
        <taxon>Pseudomonadati</taxon>
        <taxon>Pseudomonadota</taxon>
        <taxon>Alphaproteobacteria</taxon>
        <taxon>Sphingomonadales</taxon>
        <taxon>Erythrobacteraceae</taxon>
        <taxon>Altererythrobacter</taxon>
    </lineage>
</organism>
<evidence type="ECO:0000313" key="3">
    <source>
        <dbReference type="EMBL" id="ALE16435.1"/>
    </source>
</evidence>
<keyword evidence="1" id="KW-1133">Transmembrane helix</keyword>
<evidence type="ECO:0000313" key="4">
    <source>
        <dbReference type="Proteomes" id="UP000057938"/>
    </source>
</evidence>
<dbReference type="RefSeq" id="WP_061923874.1">
    <property type="nucleotide sequence ID" value="NZ_CP012669.1"/>
</dbReference>
<keyword evidence="4" id="KW-1185">Reference proteome</keyword>
<keyword evidence="1" id="KW-0812">Transmembrane</keyword>
<sequence length="154" mass="16927">METATITHKMNGDAGSSPCIFHRFRTNEDGSVLAESAFVIPMLIAMMFAVLTYATWFMQAHSIQQVTNDAARASLAGMTEAERLSLVQDSIEASLLERNGIEYENVAVSTSRDDQFYTVTLRYDVGGNALFKSSFVPLPSETIARSATVELPTY</sequence>
<gene>
    <name evidence="3" type="ORF">AMC99_01139</name>
</gene>
<dbReference type="InterPro" id="IPR012495">
    <property type="entry name" value="TadE-like_dom"/>
</dbReference>
<dbReference type="Pfam" id="PF07811">
    <property type="entry name" value="TadE"/>
    <property type="match status" value="1"/>
</dbReference>
<evidence type="ECO:0000259" key="2">
    <source>
        <dbReference type="Pfam" id="PF07811"/>
    </source>
</evidence>
<dbReference type="STRING" id="361183.AMC99_01139"/>
<dbReference type="Proteomes" id="UP000057938">
    <property type="component" value="Chromosome"/>
</dbReference>
<dbReference type="PATRIC" id="fig|361183.4.peg.1112"/>
<proteinExistence type="predicted"/>
<evidence type="ECO:0000256" key="1">
    <source>
        <dbReference type="SAM" id="Phobius"/>
    </source>
</evidence>
<reference evidence="3 4" key="1">
    <citation type="submission" date="2015-09" db="EMBL/GenBank/DDBJ databases">
        <title>Complete genome sequence of a benzo[a]pyrene-degrading bacterium Altererythrobacter epoxidivorans CGMCC 1.7731T.</title>
        <authorList>
            <person name="Li Z."/>
            <person name="Cheng H."/>
            <person name="Huo Y."/>
            <person name="Xu X."/>
        </authorList>
    </citation>
    <scope>NUCLEOTIDE SEQUENCE [LARGE SCALE GENOMIC DNA]</scope>
    <source>
        <strain evidence="3 4">CGMCC 1.7731</strain>
    </source>
</reference>
<name>A0A0M4M7J2_9SPHN</name>
<keyword evidence="1" id="KW-0472">Membrane</keyword>
<feature type="domain" description="TadE-like" evidence="2">
    <location>
        <begin position="30"/>
        <end position="72"/>
    </location>
</feature>
<dbReference type="EMBL" id="CP012669">
    <property type="protein sequence ID" value="ALE16435.1"/>
    <property type="molecule type" value="Genomic_DNA"/>
</dbReference>
<protein>
    <recommendedName>
        <fullName evidence="2">TadE-like domain-containing protein</fullName>
    </recommendedName>
</protein>
<feature type="transmembrane region" description="Helical" evidence="1">
    <location>
        <begin position="38"/>
        <end position="58"/>
    </location>
</feature>
<dbReference type="KEGG" id="aep:AMC99_01139"/>
<dbReference type="OrthoDB" id="7356451at2"/>
<dbReference type="AlphaFoldDB" id="A0A0M4M7J2"/>
<accession>A0A0M4M7J2</accession>